<evidence type="ECO:0000256" key="1">
    <source>
        <dbReference type="SAM" id="MobiDB-lite"/>
    </source>
</evidence>
<gene>
    <name evidence="2" type="primary">ZCCHC6</name>
    <name evidence="2" type="ORF">SNEC2469_LOCUS9823</name>
</gene>
<protein>
    <submittedName>
        <fullName evidence="2">ZCCHC6 protein</fullName>
    </submittedName>
</protein>
<sequence>MLSTSDFWKETEPSAAIRGTWFQGVRAPGLEPFEPVRKAADVEILSSEGAEEVQLCTVSFDGEETPEMIRLLVGDYNESGAHHGCKTYQRLLGASGSMSIYYFDDSLGEENQGWYIGPEVAGDEVYAWSPETTNEPPTSSWHIPLGAEEAFQGFKVLLRGSVEQGLREPEEEAKLEAEWKEKAEEWEPPPWEWEASRKEDRFAKADPWAKEDPLAKADPWAAKASRNQDPLAKADPWAKASGNEDPLAKADPWAAKASRNEDPLAKADPWAKAWGNEDPLAKADPWATKASRNEDPLAKADPWAK</sequence>
<feature type="compositionally biased region" description="Basic and acidic residues" evidence="1">
    <location>
        <begin position="204"/>
        <end position="215"/>
    </location>
</feature>
<dbReference type="AlphaFoldDB" id="A0A812QER9"/>
<dbReference type="Proteomes" id="UP000601435">
    <property type="component" value="Unassembled WGS sequence"/>
</dbReference>
<name>A0A812QER9_9DINO</name>
<feature type="region of interest" description="Disordered" evidence="1">
    <location>
        <begin position="204"/>
        <end position="305"/>
    </location>
</feature>
<evidence type="ECO:0000313" key="3">
    <source>
        <dbReference type="Proteomes" id="UP000601435"/>
    </source>
</evidence>
<comment type="caution">
    <text evidence="2">The sequence shown here is derived from an EMBL/GenBank/DDBJ whole genome shotgun (WGS) entry which is preliminary data.</text>
</comment>
<feature type="compositionally biased region" description="Basic and acidic residues" evidence="1">
    <location>
        <begin position="291"/>
        <end position="305"/>
    </location>
</feature>
<feature type="non-terminal residue" evidence="2">
    <location>
        <position position="305"/>
    </location>
</feature>
<accession>A0A812QER9</accession>
<dbReference type="OrthoDB" id="447696at2759"/>
<organism evidence="2 3">
    <name type="scientific">Symbiodinium necroappetens</name>
    <dbReference type="NCBI Taxonomy" id="1628268"/>
    <lineage>
        <taxon>Eukaryota</taxon>
        <taxon>Sar</taxon>
        <taxon>Alveolata</taxon>
        <taxon>Dinophyceae</taxon>
        <taxon>Suessiales</taxon>
        <taxon>Symbiodiniaceae</taxon>
        <taxon>Symbiodinium</taxon>
    </lineage>
</organism>
<keyword evidence="3" id="KW-1185">Reference proteome</keyword>
<reference evidence="2" key="1">
    <citation type="submission" date="2021-02" db="EMBL/GenBank/DDBJ databases">
        <authorList>
            <person name="Dougan E. K."/>
            <person name="Rhodes N."/>
            <person name="Thang M."/>
            <person name="Chan C."/>
        </authorList>
    </citation>
    <scope>NUCLEOTIDE SEQUENCE</scope>
</reference>
<dbReference type="EMBL" id="CAJNJA010015698">
    <property type="protein sequence ID" value="CAE7367349.1"/>
    <property type="molecule type" value="Genomic_DNA"/>
</dbReference>
<proteinExistence type="predicted"/>
<evidence type="ECO:0000313" key="2">
    <source>
        <dbReference type="EMBL" id="CAE7367349.1"/>
    </source>
</evidence>